<dbReference type="EMBL" id="KV417646">
    <property type="protein sequence ID" value="KZP12477.1"/>
    <property type="molecule type" value="Genomic_DNA"/>
</dbReference>
<gene>
    <name evidence="2" type="ORF">FIBSPDRAFT_870140</name>
    <name evidence="1" type="ORF">FIBSPDRAFT_873948</name>
</gene>
<evidence type="ECO:0000313" key="3">
    <source>
        <dbReference type="Proteomes" id="UP000076532"/>
    </source>
</evidence>
<organism evidence="2 3">
    <name type="scientific">Athelia psychrophila</name>
    <dbReference type="NCBI Taxonomy" id="1759441"/>
    <lineage>
        <taxon>Eukaryota</taxon>
        <taxon>Fungi</taxon>
        <taxon>Dikarya</taxon>
        <taxon>Basidiomycota</taxon>
        <taxon>Agaricomycotina</taxon>
        <taxon>Agaricomycetes</taxon>
        <taxon>Agaricomycetidae</taxon>
        <taxon>Atheliales</taxon>
        <taxon>Atheliaceae</taxon>
        <taxon>Athelia</taxon>
    </lineage>
</organism>
<dbReference type="AlphaFoldDB" id="A0A166BBP6"/>
<evidence type="ECO:0000313" key="1">
    <source>
        <dbReference type="EMBL" id="KZP09131.1"/>
    </source>
</evidence>
<protein>
    <submittedName>
        <fullName evidence="2">Uncharacterized protein</fullName>
    </submittedName>
</protein>
<keyword evidence="3" id="KW-1185">Reference proteome</keyword>
<dbReference type="EMBL" id="KV417707">
    <property type="protein sequence ID" value="KZP09131.1"/>
    <property type="molecule type" value="Genomic_DNA"/>
</dbReference>
<accession>A0A166BBP6</accession>
<name>A0A166BBP6_9AGAM</name>
<sequence>MGLTGPIAAVPKAEMLLTVTVVATRFGDYSWCEQRAGWEGGMAILLPLLSRNPSLSASPLFHLARGGIGTSQESR</sequence>
<evidence type="ECO:0000313" key="2">
    <source>
        <dbReference type="EMBL" id="KZP12477.1"/>
    </source>
</evidence>
<dbReference type="Proteomes" id="UP000076532">
    <property type="component" value="Unassembled WGS sequence"/>
</dbReference>
<reference evidence="2 3" key="1">
    <citation type="journal article" date="2016" name="Mol. Biol. Evol.">
        <title>Comparative Genomics of Early-Diverging Mushroom-Forming Fungi Provides Insights into the Origins of Lignocellulose Decay Capabilities.</title>
        <authorList>
            <person name="Nagy L.G."/>
            <person name="Riley R."/>
            <person name="Tritt A."/>
            <person name="Adam C."/>
            <person name="Daum C."/>
            <person name="Floudas D."/>
            <person name="Sun H."/>
            <person name="Yadav J.S."/>
            <person name="Pangilinan J."/>
            <person name="Larsson K.H."/>
            <person name="Matsuura K."/>
            <person name="Barry K."/>
            <person name="Labutti K."/>
            <person name="Kuo R."/>
            <person name="Ohm R.A."/>
            <person name="Bhattacharya S.S."/>
            <person name="Shirouzu T."/>
            <person name="Yoshinaga Y."/>
            <person name="Martin F.M."/>
            <person name="Grigoriev I.V."/>
            <person name="Hibbett D.S."/>
        </authorList>
    </citation>
    <scope>NUCLEOTIDE SEQUENCE [LARGE SCALE GENOMIC DNA]</scope>
    <source>
        <strain evidence="2 3">CBS 109695</strain>
    </source>
</reference>
<proteinExistence type="predicted"/>